<feature type="transmembrane region" description="Helical" evidence="5">
    <location>
        <begin position="61"/>
        <end position="85"/>
    </location>
</feature>
<evidence type="ECO:0000256" key="3">
    <source>
        <dbReference type="ARBA" id="ARBA00022989"/>
    </source>
</evidence>
<accession>A0A1I1NES9</accession>
<dbReference type="Proteomes" id="UP000198611">
    <property type="component" value="Unassembled WGS sequence"/>
</dbReference>
<dbReference type="STRING" id="1123397.SAMN05660831_00161"/>
<keyword evidence="3 5" id="KW-1133">Transmembrane helix</keyword>
<dbReference type="OrthoDB" id="1494613at2"/>
<evidence type="ECO:0000313" key="6">
    <source>
        <dbReference type="EMBL" id="SFC93968.1"/>
    </source>
</evidence>
<comment type="subcellular location">
    <subcellularLocation>
        <location evidence="1">Membrane</location>
        <topology evidence="1">Multi-pass membrane protein</topology>
    </subcellularLocation>
</comment>
<evidence type="ECO:0000256" key="2">
    <source>
        <dbReference type="ARBA" id="ARBA00022692"/>
    </source>
</evidence>
<dbReference type="AlphaFoldDB" id="A0A1I1NES9"/>
<dbReference type="RefSeq" id="WP_093426854.1">
    <property type="nucleotide sequence ID" value="NZ_FOMJ01000001.1"/>
</dbReference>
<feature type="transmembrane region" description="Helical" evidence="5">
    <location>
        <begin position="31"/>
        <end position="49"/>
    </location>
</feature>
<dbReference type="Pfam" id="PF00420">
    <property type="entry name" value="Oxidored_q2"/>
    <property type="match status" value="1"/>
</dbReference>
<name>A0A1I1NES9_9GAMM</name>
<evidence type="ECO:0000256" key="1">
    <source>
        <dbReference type="ARBA" id="ARBA00004141"/>
    </source>
</evidence>
<organism evidence="6 7">
    <name type="scientific">Thiohalospira halophila DSM 15071</name>
    <dbReference type="NCBI Taxonomy" id="1123397"/>
    <lineage>
        <taxon>Bacteria</taxon>
        <taxon>Pseudomonadati</taxon>
        <taxon>Pseudomonadota</taxon>
        <taxon>Gammaproteobacteria</taxon>
        <taxon>Thiohalospirales</taxon>
        <taxon>Thiohalospiraceae</taxon>
        <taxon>Thiohalospira</taxon>
    </lineage>
</organism>
<keyword evidence="4 5" id="KW-0472">Membrane</keyword>
<sequence>MMAAIFVFLGIFLAVLGGVAAFLHRDGIHRIIALNIAGSGVFLLLVAVPDGESGVDPVAQALVLTGIVVAVAITGVALVLLARLAELGGRP</sequence>
<gene>
    <name evidence="6" type="ORF">SAMN05660831_00161</name>
</gene>
<evidence type="ECO:0000256" key="4">
    <source>
        <dbReference type="ARBA" id="ARBA00023136"/>
    </source>
</evidence>
<protein>
    <submittedName>
        <fullName evidence="6">Multicomponent Na+:H+ antiporter subunit C</fullName>
    </submittedName>
</protein>
<dbReference type="EMBL" id="FOMJ01000001">
    <property type="protein sequence ID" value="SFC93968.1"/>
    <property type="molecule type" value="Genomic_DNA"/>
</dbReference>
<dbReference type="Gene3D" id="1.10.287.3510">
    <property type="match status" value="1"/>
</dbReference>
<evidence type="ECO:0000313" key="7">
    <source>
        <dbReference type="Proteomes" id="UP000198611"/>
    </source>
</evidence>
<evidence type="ECO:0000256" key="5">
    <source>
        <dbReference type="SAM" id="Phobius"/>
    </source>
</evidence>
<dbReference type="GO" id="GO:0016020">
    <property type="term" value="C:membrane"/>
    <property type="evidence" value="ECO:0007669"/>
    <property type="project" value="UniProtKB-SubCell"/>
</dbReference>
<keyword evidence="2 5" id="KW-0812">Transmembrane</keyword>
<proteinExistence type="predicted"/>
<reference evidence="6 7" key="1">
    <citation type="submission" date="2016-10" db="EMBL/GenBank/DDBJ databases">
        <authorList>
            <person name="de Groot N.N."/>
        </authorList>
    </citation>
    <scope>NUCLEOTIDE SEQUENCE [LARGE SCALE GENOMIC DNA]</scope>
    <source>
        <strain evidence="6 7">HL3</strain>
    </source>
</reference>
<keyword evidence="7" id="KW-1185">Reference proteome</keyword>
<dbReference type="InterPro" id="IPR039428">
    <property type="entry name" value="NUOK/Mnh_C1-like"/>
</dbReference>